<evidence type="ECO:0000313" key="2">
    <source>
        <dbReference type="Proteomes" id="UP000828390"/>
    </source>
</evidence>
<dbReference type="AlphaFoldDB" id="A0A9D4GIN1"/>
<dbReference type="Proteomes" id="UP000828390">
    <property type="component" value="Unassembled WGS sequence"/>
</dbReference>
<dbReference type="EMBL" id="JAIWYP010000005">
    <property type="protein sequence ID" value="KAH3816161.1"/>
    <property type="molecule type" value="Genomic_DNA"/>
</dbReference>
<evidence type="ECO:0000313" key="1">
    <source>
        <dbReference type="EMBL" id="KAH3816161.1"/>
    </source>
</evidence>
<protein>
    <submittedName>
        <fullName evidence="1">Uncharacterized protein</fullName>
    </submittedName>
</protein>
<accession>A0A9D4GIN1</accession>
<reference evidence="1" key="1">
    <citation type="journal article" date="2019" name="bioRxiv">
        <title>The Genome of the Zebra Mussel, Dreissena polymorpha: A Resource for Invasive Species Research.</title>
        <authorList>
            <person name="McCartney M.A."/>
            <person name="Auch B."/>
            <person name="Kono T."/>
            <person name="Mallez S."/>
            <person name="Zhang Y."/>
            <person name="Obille A."/>
            <person name="Becker A."/>
            <person name="Abrahante J.E."/>
            <person name="Garbe J."/>
            <person name="Badalamenti J.P."/>
            <person name="Herman A."/>
            <person name="Mangelson H."/>
            <person name="Liachko I."/>
            <person name="Sullivan S."/>
            <person name="Sone E.D."/>
            <person name="Koren S."/>
            <person name="Silverstein K.A.T."/>
            <person name="Beckman K.B."/>
            <person name="Gohl D.M."/>
        </authorList>
    </citation>
    <scope>NUCLEOTIDE SEQUENCE</scope>
    <source>
        <strain evidence="1">Duluth1</strain>
        <tissue evidence="1">Whole animal</tissue>
    </source>
</reference>
<reference evidence="1" key="2">
    <citation type="submission" date="2020-11" db="EMBL/GenBank/DDBJ databases">
        <authorList>
            <person name="McCartney M.A."/>
            <person name="Auch B."/>
            <person name="Kono T."/>
            <person name="Mallez S."/>
            <person name="Becker A."/>
            <person name="Gohl D.M."/>
            <person name="Silverstein K.A.T."/>
            <person name="Koren S."/>
            <person name="Bechman K.B."/>
            <person name="Herman A."/>
            <person name="Abrahante J.E."/>
            <person name="Garbe J."/>
        </authorList>
    </citation>
    <scope>NUCLEOTIDE SEQUENCE</scope>
    <source>
        <strain evidence="1">Duluth1</strain>
        <tissue evidence="1">Whole animal</tissue>
    </source>
</reference>
<keyword evidence="2" id="KW-1185">Reference proteome</keyword>
<proteinExistence type="predicted"/>
<organism evidence="1 2">
    <name type="scientific">Dreissena polymorpha</name>
    <name type="common">Zebra mussel</name>
    <name type="synonym">Mytilus polymorpha</name>
    <dbReference type="NCBI Taxonomy" id="45954"/>
    <lineage>
        <taxon>Eukaryota</taxon>
        <taxon>Metazoa</taxon>
        <taxon>Spiralia</taxon>
        <taxon>Lophotrochozoa</taxon>
        <taxon>Mollusca</taxon>
        <taxon>Bivalvia</taxon>
        <taxon>Autobranchia</taxon>
        <taxon>Heteroconchia</taxon>
        <taxon>Euheterodonta</taxon>
        <taxon>Imparidentia</taxon>
        <taxon>Neoheterodontei</taxon>
        <taxon>Myida</taxon>
        <taxon>Dreissenoidea</taxon>
        <taxon>Dreissenidae</taxon>
        <taxon>Dreissena</taxon>
    </lineage>
</organism>
<comment type="caution">
    <text evidence="1">The sequence shown here is derived from an EMBL/GenBank/DDBJ whole genome shotgun (WGS) entry which is preliminary data.</text>
</comment>
<sequence length="72" mass="8178">MIKFQADNLDNLILTCKVVGVSQCNNNFHQVLCIGHHNQFHRELDIHQHKISSNLAAITSITHLDMSILQCL</sequence>
<name>A0A9D4GIN1_DREPO</name>
<gene>
    <name evidence="1" type="ORF">DPMN_117670</name>
</gene>